<sequence>KDSHEATGCYTSNGNGQDPSKYDPSQSLPVERADYQKSSIPTLNVPKTRIRTIAIAQANTQSGTGDAHGSRDRNTILRSENDSNSRSQFHRISTRRRLEGKSVAQHTHDIIAI</sequence>
<organism evidence="1 2">
    <name type="scientific">Acaulospora colombiana</name>
    <dbReference type="NCBI Taxonomy" id="27376"/>
    <lineage>
        <taxon>Eukaryota</taxon>
        <taxon>Fungi</taxon>
        <taxon>Fungi incertae sedis</taxon>
        <taxon>Mucoromycota</taxon>
        <taxon>Glomeromycotina</taxon>
        <taxon>Glomeromycetes</taxon>
        <taxon>Diversisporales</taxon>
        <taxon>Acaulosporaceae</taxon>
        <taxon>Acaulospora</taxon>
    </lineage>
</organism>
<evidence type="ECO:0000313" key="2">
    <source>
        <dbReference type="Proteomes" id="UP000789525"/>
    </source>
</evidence>
<evidence type="ECO:0000313" key="1">
    <source>
        <dbReference type="EMBL" id="CAG8748478.1"/>
    </source>
</evidence>
<keyword evidence="2" id="KW-1185">Reference proteome</keyword>
<feature type="non-terminal residue" evidence="1">
    <location>
        <position position="1"/>
    </location>
</feature>
<reference evidence="1" key="1">
    <citation type="submission" date="2021-06" db="EMBL/GenBank/DDBJ databases">
        <authorList>
            <person name="Kallberg Y."/>
            <person name="Tangrot J."/>
            <person name="Rosling A."/>
        </authorList>
    </citation>
    <scope>NUCLEOTIDE SEQUENCE</scope>
    <source>
        <strain evidence="1">CL356</strain>
    </source>
</reference>
<name>A0ACA9QKP2_9GLOM</name>
<dbReference type="EMBL" id="CAJVPT010051794">
    <property type="protein sequence ID" value="CAG8748478.1"/>
    <property type="molecule type" value="Genomic_DNA"/>
</dbReference>
<proteinExistence type="predicted"/>
<comment type="caution">
    <text evidence="1">The sequence shown here is derived from an EMBL/GenBank/DDBJ whole genome shotgun (WGS) entry which is preliminary data.</text>
</comment>
<accession>A0ACA9QKP2</accession>
<dbReference type="Proteomes" id="UP000789525">
    <property type="component" value="Unassembled WGS sequence"/>
</dbReference>
<gene>
    <name evidence="1" type="ORF">ACOLOM_LOCUS12577</name>
</gene>
<protein>
    <submittedName>
        <fullName evidence="1">3449_t:CDS:1</fullName>
    </submittedName>
</protein>